<organism evidence="1 2">
    <name type="scientific">Pseudoscardovia suis</name>
    <dbReference type="NCBI Taxonomy" id="987063"/>
    <lineage>
        <taxon>Bacteria</taxon>
        <taxon>Bacillati</taxon>
        <taxon>Actinomycetota</taxon>
        <taxon>Actinomycetes</taxon>
        <taxon>Bifidobacteriales</taxon>
        <taxon>Bifidobacteriaceae</taxon>
        <taxon>Pseudoscardovia</taxon>
    </lineage>
</organism>
<comment type="caution">
    <text evidence="1">The sequence shown here is derived from an EMBL/GenBank/DDBJ whole genome shotgun (WGS) entry which is preliminary data.</text>
</comment>
<dbReference type="Proteomes" id="UP000216454">
    <property type="component" value="Unassembled WGS sequence"/>
</dbReference>
<gene>
    <name evidence="1" type="ORF">PSSU_1719</name>
</gene>
<dbReference type="RefSeq" id="WP_094692023.1">
    <property type="nucleotide sequence ID" value="NZ_MWWQ01000019.1"/>
</dbReference>
<dbReference type="PANTHER" id="PTHR40396">
    <property type="entry name" value="ATPASE-LIKE PROTEIN"/>
    <property type="match status" value="1"/>
</dbReference>
<dbReference type="InterPro" id="IPR027417">
    <property type="entry name" value="P-loop_NTPase"/>
</dbReference>
<dbReference type="PANTHER" id="PTHR40396:SF1">
    <property type="entry name" value="ATPASE AAA-TYPE CORE DOMAIN-CONTAINING PROTEIN"/>
    <property type="match status" value="1"/>
</dbReference>
<proteinExistence type="predicted"/>
<dbReference type="AlphaFoldDB" id="A0A261EPW4"/>
<keyword evidence="2" id="KW-1185">Reference proteome</keyword>
<dbReference type="OrthoDB" id="9809324at2"/>
<dbReference type="Gene3D" id="3.40.50.300">
    <property type="entry name" value="P-loop containing nucleotide triphosphate hydrolases"/>
    <property type="match status" value="1"/>
</dbReference>
<accession>A0A261EPW4</accession>
<sequence>MIRLTMLRLDGTKNIRHGTIRLTHDPTIGSVTGIYGPNGTGKTTVIETIRTLRLLMLGAPLDGEQASMLVQRTPDPHEPRQATIHAEFLIDGTPTAYTVVLATDGSGLKPERETITIRKNGARKRTLIDCWMLQNTETGLLTPVTAPAGAWNSLTATAHTGDYLTQEAALAHSQHRSLLFSPGLRDRLTRLSGLLHSQTMLPAARGKALADNLDPLLHTLTRLNSYAEHGIRTVTTRQAASVCFGYTPFMHDGRFDILDIGRPCFVPAGMRMEIDRMIRQANTVLPTVIPGLTLHCDMKDDTDDEGHEGVRVFLYSQHDGTRIPFWAESEGIRRIIGILSLLVRMFNEPDTLIAVDELDSGIFEILLGDMLRTLANRGLGQLVFTAHNLRVLEVLDRRSIVFSTTDPDDRFVNPTGVHAGNNLRDMYIRAVSMGDGNGLASRTVRSHLAVALMQAGEDAE</sequence>
<protein>
    <submittedName>
        <fullName evidence="1">AAA domain-containing protein</fullName>
    </submittedName>
</protein>
<dbReference type="SUPFAM" id="SSF52540">
    <property type="entry name" value="P-loop containing nucleoside triphosphate hydrolases"/>
    <property type="match status" value="1"/>
</dbReference>
<name>A0A261EPW4_9BIFI</name>
<dbReference type="EMBL" id="MWWQ01000019">
    <property type="protein sequence ID" value="OZG48895.1"/>
    <property type="molecule type" value="Genomic_DNA"/>
</dbReference>
<evidence type="ECO:0000313" key="2">
    <source>
        <dbReference type="Proteomes" id="UP000216454"/>
    </source>
</evidence>
<reference evidence="1 2" key="1">
    <citation type="journal article" date="2017" name="BMC Genomics">
        <title>Comparative genomic and phylogenomic analyses of the Bifidobacteriaceae family.</title>
        <authorList>
            <person name="Lugli G.A."/>
            <person name="Milani C."/>
            <person name="Turroni F."/>
            <person name="Duranti S."/>
            <person name="Mancabelli L."/>
            <person name="Mangifesta M."/>
            <person name="Ferrario C."/>
            <person name="Modesto M."/>
            <person name="Mattarelli P."/>
            <person name="Jiri K."/>
            <person name="van Sinderen D."/>
            <person name="Ventura M."/>
        </authorList>
    </citation>
    <scope>NUCLEOTIDE SEQUENCE [LARGE SCALE GENOMIC DNA]</scope>
    <source>
        <strain evidence="1 2">DSM 24744</strain>
    </source>
</reference>
<evidence type="ECO:0000313" key="1">
    <source>
        <dbReference type="EMBL" id="OZG48895.1"/>
    </source>
</evidence>